<proteinExistence type="predicted"/>
<dbReference type="Proteomes" id="UP000292958">
    <property type="component" value="Unassembled WGS sequence"/>
</dbReference>
<dbReference type="InterPro" id="IPR029063">
    <property type="entry name" value="SAM-dependent_MTases_sf"/>
</dbReference>
<dbReference type="EMBL" id="SHKW01000001">
    <property type="protein sequence ID" value="RZU40198.1"/>
    <property type="molecule type" value="Genomic_DNA"/>
</dbReference>
<dbReference type="PANTHER" id="PTHR44068:SF11">
    <property type="entry name" value="GERANYL DIPHOSPHATE 2-C-METHYLTRANSFERASE"/>
    <property type="match status" value="1"/>
</dbReference>
<dbReference type="AlphaFoldDB" id="A0A4Q7YRQ6"/>
<dbReference type="PANTHER" id="PTHR44068">
    <property type="entry name" value="ZGC:194242"/>
    <property type="match status" value="1"/>
</dbReference>
<feature type="domain" description="Methyltransferase type 11" evidence="2">
    <location>
        <begin position="59"/>
        <end position="158"/>
    </location>
</feature>
<dbReference type="RefSeq" id="WP_130418299.1">
    <property type="nucleotide sequence ID" value="NZ_SHKW01000001.1"/>
</dbReference>
<keyword evidence="1 3" id="KW-0808">Transferase</keyword>
<dbReference type="SUPFAM" id="SSF53335">
    <property type="entry name" value="S-adenosyl-L-methionine-dependent methyltransferases"/>
    <property type="match status" value="1"/>
</dbReference>
<organism evidence="3 4">
    <name type="scientific">Edaphobacter modestus</name>
    <dbReference type="NCBI Taxonomy" id="388466"/>
    <lineage>
        <taxon>Bacteria</taxon>
        <taxon>Pseudomonadati</taxon>
        <taxon>Acidobacteriota</taxon>
        <taxon>Terriglobia</taxon>
        <taxon>Terriglobales</taxon>
        <taxon>Acidobacteriaceae</taxon>
        <taxon>Edaphobacter</taxon>
    </lineage>
</organism>
<dbReference type="GO" id="GO:0008757">
    <property type="term" value="F:S-adenosylmethionine-dependent methyltransferase activity"/>
    <property type="evidence" value="ECO:0007669"/>
    <property type="project" value="InterPro"/>
</dbReference>
<gene>
    <name evidence="3" type="ORF">BDD14_1637</name>
</gene>
<keyword evidence="3" id="KW-0489">Methyltransferase</keyword>
<evidence type="ECO:0000313" key="3">
    <source>
        <dbReference type="EMBL" id="RZU40198.1"/>
    </source>
</evidence>
<keyword evidence="4" id="KW-1185">Reference proteome</keyword>
<dbReference type="InterPro" id="IPR013216">
    <property type="entry name" value="Methyltransf_11"/>
</dbReference>
<dbReference type="Pfam" id="PF08241">
    <property type="entry name" value="Methyltransf_11"/>
    <property type="match status" value="1"/>
</dbReference>
<accession>A0A4Q7YRQ6</accession>
<dbReference type="InterPro" id="IPR050447">
    <property type="entry name" value="Erg6_SMT_methyltransf"/>
</dbReference>
<dbReference type="Gene3D" id="3.40.50.150">
    <property type="entry name" value="Vaccinia Virus protein VP39"/>
    <property type="match status" value="1"/>
</dbReference>
<comment type="caution">
    <text evidence="3">The sequence shown here is derived from an EMBL/GenBank/DDBJ whole genome shotgun (WGS) entry which is preliminary data.</text>
</comment>
<evidence type="ECO:0000259" key="2">
    <source>
        <dbReference type="Pfam" id="PF08241"/>
    </source>
</evidence>
<dbReference type="OrthoDB" id="114146at2"/>
<name>A0A4Q7YRQ6_9BACT</name>
<evidence type="ECO:0000256" key="1">
    <source>
        <dbReference type="ARBA" id="ARBA00022679"/>
    </source>
</evidence>
<protein>
    <submittedName>
        <fullName evidence="3">Methyltransferase family protein</fullName>
    </submittedName>
</protein>
<reference evidence="3 4" key="1">
    <citation type="submission" date="2019-02" db="EMBL/GenBank/DDBJ databases">
        <title>Genomic Encyclopedia of Archaeal and Bacterial Type Strains, Phase II (KMG-II): from individual species to whole genera.</title>
        <authorList>
            <person name="Goeker M."/>
        </authorList>
    </citation>
    <scope>NUCLEOTIDE SEQUENCE [LARGE SCALE GENOMIC DNA]</scope>
    <source>
        <strain evidence="3 4">DSM 18101</strain>
    </source>
</reference>
<dbReference type="CDD" id="cd02440">
    <property type="entry name" value="AdoMet_MTases"/>
    <property type="match status" value="1"/>
</dbReference>
<dbReference type="GO" id="GO:0032259">
    <property type="term" value="P:methylation"/>
    <property type="evidence" value="ECO:0007669"/>
    <property type="project" value="UniProtKB-KW"/>
</dbReference>
<evidence type="ECO:0000313" key="4">
    <source>
        <dbReference type="Proteomes" id="UP000292958"/>
    </source>
</evidence>
<sequence>MSRKVDLYDSAYGNYESATYRQVRIETYGEDFGQTSWVTTEESNAIPQLLGLRSDSFVLEVGCGSGGYALHLGEKVGCRLIGLDINKPGVRNANQLALARGLASQVRFEQCDASKNLPFDDNTFDAVFSNDVLCHLPGRPAVLVEMFRVLNPGGRMLFSDALVIGGMVTHEEIATRSSIGFYVYSPPGENERLMERAKFRHIRVKDTTESAARIAKQWYHAREKRKEELVAAEGNTNFEGLQRFLSCVHVLTSEKRLLRYLYVASKEPRDHLTP</sequence>